<proteinExistence type="predicted"/>
<keyword evidence="3" id="KW-1185">Reference proteome</keyword>
<dbReference type="EMBL" id="JBHRVQ010000001">
    <property type="protein sequence ID" value="MFC3387120.1"/>
    <property type="molecule type" value="Genomic_DNA"/>
</dbReference>
<gene>
    <name evidence="2" type="ORF">ACFOEO_00675</name>
</gene>
<evidence type="ECO:0000256" key="1">
    <source>
        <dbReference type="SAM" id="Phobius"/>
    </source>
</evidence>
<feature type="transmembrane region" description="Helical" evidence="1">
    <location>
        <begin position="20"/>
        <end position="39"/>
    </location>
</feature>
<name>A0ABV7N0K6_9STAP</name>
<comment type="caution">
    <text evidence="2">The sequence shown here is derived from an EMBL/GenBank/DDBJ whole genome shotgun (WGS) entry which is preliminary data.</text>
</comment>
<dbReference type="RefSeq" id="WP_380650628.1">
    <property type="nucleotide sequence ID" value="NZ_JBHRVQ010000001.1"/>
</dbReference>
<organism evidence="2 3">
    <name type="scientific">Salinicoccus sesuvii</name>
    <dbReference type="NCBI Taxonomy" id="868281"/>
    <lineage>
        <taxon>Bacteria</taxon>
        <taxon>Bacillati</taxon>
        <taxon>Bacillota</taxon>
        <taxon>Bacilli</taxon>
        <taxon>Bacillales</taxon>
        <taxon>Staphylococcaceae</taxon>
        <taxon>Salinicoccus</taxon>
    </lineage>
</organism>
<evidence type="ECO:0000313" key="3">
    <source>
        <dbReference type="Proteomes" id="UP001595637"/>
    </source>
</evidence>
<feature type="transmembrane region" description="Helical" evidence="1">
    <location>
        <begin position="59"/>
        <end position="78"/>
    </location>
</feature>
<protein>
    <submittedName>
        <fullName evidence="2">Uncharacterized protein</fullName>
    </submittedName>
</protein>
<keyword evidence="1" id="KW-1133">Transmembrane helix</keyword>
<dbReference type="Proteomes" id="UP001595637">
    <property type="component" value="Unassembled WGS sequence"/>
</dbReference>
<sequence>MERTFNFLEIHERKIVKALLYGFVIGLCLGILLHPGMYVRGADGTKVASGLTAFEYVMQLLRISIISSLLVTLLTMLYTRNKKNKTNNEL</sequence>
<evidence type="ECO:0000313" key="2">
    <source>
        <dbReference type="EMBL" id="MFC3387120.1"/>
    </source>
</evidence>
<keyword evidence="1" id="KW-0812">Transmembrane</keyword>
<keyword evidence="1" id="KW-0472">Membrane</keyword>
<accession>A0ABV7N0K6</accession>
<reference evidence="3" key="1">
    <citation type="journal article" date="2019" name="Int. J. Syst. Evol. Microbiol.">
        <title>The Global Catalogue of Microorganisms (GCM) 10K type strain sequencing project: providing services to taxonomists for standard genome sequencing and annotation.</title>
        <authorList>
            <consortium name="The Broad Institute Genomics Platform"/>
            <consortium name="The Broad Institute Genome Sequencing Center for Infectious Disease"/>
            <person name="Wu L."/>
            <person name="Ma J."/>
        </authorList>
    </citation>
    <scope>NUCLEOTIDE SEQUENCE [LARGE SCALE GENOMIC DNA]</scope>
    <source>
        <strain evidence="3">CCM 7756</strain>
    </source>
</reference>